<dbReference type="WBParaSite" id="Pan_g6381.t1">
    <property type="protein sequence ID" value="Pan_g6381.t1"/>
    <property type="gene ID" value="Pan_g6381"/>
</dbReference>
<keyword evidence="10" id="KW-1185">Reference proteome</keyword>
<dbReference type="InterPro" id="IPR000276">
    <property type="entry name" value="GPCR_Rhodpsn"/>
</dbReference>
<evidence type="ECO:0000259" key="9">
    <source>
        <dbReference type="PROSITE" id="PS50262"/>
    </source>
</evidence>
<sequence>MPFRVYQDALSFTKCVAGFHAMPFIISAENRLDCNVLNFSVNDVTKHVSDNLGDRCVPPSLVLPTVIIYGLILILGVGGNLCTCLVIAKNKYMHSATNFYLFSLAISDLLMLVLGKHWFAFEILVKNRLQDCQWSYMAFSSHSTPTNSVKVSVNFELS</sequence>
<evidence type="ECO:0000256" key="4">
    <source>
        <dbReference type="ARBA" id="ARBA00023040"/>
    </source>
</evidence>
<comment type="subcellular location">
    <subcellularLocation>
        <location evidence="1">Membrane</location>
        <topology evidence="1">Multi-pass membrane protein</topology>
    </subcellularLocation>
</comment>
<dbReference type="PROSITE" id="PS50262">
    <property type="entry name" value="G_PROTEIN_RECEP_F1_2"/>
    <property type="match status" value="1"/>
</dbReference>
<evidence type="ECO:0000256" key="3">
    <source>
        <dbReference type="ARBA" id="ARBA00022989"/>
    </source>
</evidence>
<proteinExistence type="predicted"/>
<feature type="transmembrane region" description="Helical" evidence="8">
    <location>
        <begin position="67"/>
        <end position="87"/>
    </location>
</feature>
<organism evidence="10 11">
    <name type="scientific">Panagrellus redivivus</name>
    <name type="common">Microworm</name>
    <dbReference type="NCBI Taxonomy" id="6233"/>
    <lineage>
        <taxon>Eukaryota</taxon>
        <taxon>Metazoa</taxon>
        <taxon>Ecdysozoa</taxon>
        <taxon>Nematoda</taxon>
        <taxon>Chromadorea</taxon>
        <taxon>Rhabditida</taxon>
        <taxon>Tylenchina</taxon>
        <taxon>Panagrolaimomorpha</taxon>
        <taxon>Panagrolaimoidea</taxon>
        <taxon>Panagrolaimidae</taxon>
        <taxon>Panagrellus</taxon>
    </lineage>
</organism>
<dbReference type="PANTHER" id="PTHR24243:SF208">
    <property type="entry name" value="PYROKININ-1 RECEPTOR"/>
    <property type="match status" value="1"/>
</dbReference>
<reference evidence="10" key="1">
    <citation type="journal article" date="2013" name="Genetics">
        <title>The draft genome and transcriptome of Panagrellus redivivus are shaped by the harsh demands of a free-living lifestyle.</title>
        <authorList>
            <person name="Srinivasan J."/>
            <person name="Dillman A.R."/>
            <person name="Macchietto M.G."/>
            <person name="Heikkinen L."/>
            <person name="Lakso M."/>
            <person name="Fracchia K.M."/>
            <person name="Antoshechkin I."/>
            <person name="Mortazavi A."/>
            <person name="Wong G."/>
            <person name="Sternberg P.W."/>
        </authorList>
    </citation>
    <scope>NUCLEOTIDE SEQUENCE [LARGE SCALE GENOMIC DNA]</scope>
    <source>
        <strain evidence="10">MT8872</strain>
    </source>
</reference>
<dbReference type="InterPro" id="IPR017452">
    <property type="entry name" value="GPCR_Rhodpsn_7TM"/>
</dbReference>
<dbReference type="AlphaFoldDB" id="A0A7E4W2W9"/>
<dbReference type="GO" id="GO:0008188">
    <property type="term" value="F:neuropeptide receptor activity"/>
    <property type="evidence" value="ECO:0007669"/>
    <property type="project" value="TreeGrafter"/>
</dbReference>
<dbReference type="PRINTS" id="PR00237">
    <property type="entry name" value="GPCRRHODOPSN"/>
</dbReference>
<keyword evidence="6" id="KW-0675">Receptor</keyword>
<dbReference type="SUPFAM" id="SSF81321">
    <property type="entry name" value="Family A G protein-coupled receptor-like"/>
    <property type="match status" value="1"/>
</dbReference>
<feature type="transmembrane region" description="Helical" evidence="8">
    <location>
        <begin position="99"/>
        <end position="119"/>
    </location>
</feature>
<evidence type="ECO:0000256" key="6">
    <source>
        <dbReference type="ARBA" id="ARBA00023170"/>
    </source>
</evidence>
<dbReference type="PANTHER" id="PTHR24243">
    <property type="entry name" value="G-PROTEIN COUPLED RECEPTOR"/>
    <property type="match status" value="1"/>
</dbReference>
<keyword evidence="5 8" id="KW-0472">Membrane</keyword>
<dbReference type="GO" id="GO:0005886">
    <property type="term" value="C:plasma membrane"/>
    <property type="evidence" value="ECO:0007669"/>
    <property type="project" value="TreeGrafter"/>
</dbReference>
<evidence type="ECO:0000256" key="1">
    <source>
        <dbReference type="ARBA" id="ARBA00004141"/>
    </source>
</evidence>
<keyword evidence="7" id="KW-0807">Transducer</keyword>
<evidence type="ECO:0000256" key="7">
    <source>
        <dbReference type="ARBA" id="ARBA00023224"/>
    </source>
</evidence>
<feature type="domain" description="G-protein coupled receptors family 1 profile" evidence="9">
    <location>
        <begin position="79"/>
        <end position="114"/>
    </location>
</feature>
<name>A0A7E4W2W9_PANRE</name>
<accession>A0A7E4W2W9</accession>
<dbReference type="Proteomes" id="UP000492821">
    <property type="component" value="Unassembled WGS sequence"/>
</dbReference>
<evidence type="ECO:0000256" key="5">
    <source>
        <dbReference type="ARBA" id="ARBA00023136"/>
    </source>
</evidence>
<evidence type="ECO:0000256" key="2">
    <source>
        <dbReference type="ARBA" id="ARBA00022692"/>
    </source>
</evidence>
<keyword evidence="4" id="KW-0297">G-protein coupled receptor</keyword>
<protein>
    <submittedName>
        <fullName evidence="11">G_PROTEIN_RECEP_F1_2 domain-containing protein</fullName>
    </submittedName>
</protein>
<evidence type="ECO:0000313" key="10">
    <source>
        <dbReference type="Proteomes" id="UP000492821"/>
    </source>
</evidence>
<dbReference type="Gene3D" id="1.20.1070.10">
    <property type="entry name" value="Rhodopsin 7-helix transmembrane proteins"/>
    <property type="match status" value="1"/>
</dbReference>
<evidence type="ECO:0000313" key="11">
    <source>
        <dbReference type="WBParaSite" id="Pan_g6381.t1"/>
    </source>
</evidence>
<evidence type="ECO:0000256" key="8">
    <source>
        <dbReference type="SAM" id="Phobius"/>
    </source>
</evidence>
<dbReference type="Pfam" id="PF00001">
    <property type="entry name" value="7tm_1"/>
    <property type="match status" value="1"/>
</dbReference>
<reference evidence="11" key="2">
    <citation type="submission" date="2020-10" db="UniProtKB">
        <authorList>
            <consortium name="WormBaseParasite"/>
        </authorList>
    </citation>
    <scope>IDENTIFICATION</scope>
</reference>
<keyword evidence="2 8" id="KW-0812">Transmembrane</keyword>
<keyword evidence="3 8" id="KW-1133">Transmembrane helix</keyword>